<comment type="caution">
    <text evidence="2">The sequence shown here is derived from an EMBL/GenBank/DDBJ whole genome shotgun (WGS) entry which is preliminary data.</text>
</comment>
<evidence type="ECO:0000256" key="1">
    <source>
        <dbReference type="SAM" id="MobiDB-lite"/>
    </source>
</evidence>
<feature type="region of interest" description="Disordered" evidence="1">
    <location>
        <begin position="67"/>
        <end position="97"/>
    </location>
</feature>
<evidence type="ECO:0000313" key="3">
    <source>
        <dbReference type="Proteomes" id="UP001189429"/>
    </source>
</evidence>
<dbReference type="Proteomes" id="UP001189429">
    <property type="component" value="Unassembled WGS sequence"/>
</dbReference>
<protein>
    <submittedName>
        <fullName evidence="2">Uncharacterized protein</fullName>
    </submittedName>
</protein>
<sequence>MTAPLPAAGGSTRRDIKDHLEATLTAAELSTVGKRNVQDGVIYIELKSRAHMDAIVTKLRADPIDTAEFGDRQARDGRLRQKRERQEEAVQGASSQTAQLLALFGTGGSSKAKRKFAKSIAGTLEISTRASSSGLRLKGMTEQKAESEERDEDGEE</sequence>
<organism evidence="2 3">
    <name type="scientific">Prorocentrum cordatum</name>
    <dbReference type="NCBI Taxonomy" id="2364126"/>
    <lineage>
        <taxon>Eukaryota</taxon>
        <taxon>Sar</taxon>
        <taxon>Alveolata</taxon>
        <taxon>Dinophyceae</taxon>
        <taxon>Prorocentrales</taxon>
        <taxon>Prorocentraceae</taxon>
        <taxon>Prorocentrum</taxon>
    </lineage>
</organism>
<dbReference type="EMBL" id="CAUYUJ010020864">
    <property type="protein sequence ID" value="CAK0901016.1"/>
    <property type="molecule type" value="Genomic_DNA"/>
</dbReference>
<evidence type="ECO:0000313" key="2">
    <source>
        <dbReference type="EMBL" id="CAK0901016.1"/>
    </source>
</evidence>
<name>A0ABN9XMB1_9DINO</name>
<accession>A0ABN9XMB1</accession>
<feature type="region of interest" description="Disordered" evidence="1">
    <location>
        <begin position="131"/>
        <end position="156"/>
    </location>
</feature>
<gene>
    <name evidence="2" type="ORF">PCOR1329_LOCUS78117</name>
</gene>
<reference evidence="2" key="1">
    <citation type="submission" date="2023-10" db="EMBL/GenBank/DDBJ databases">
        <authorList>
            <person name="Chen Y."/>
            <person name="Shah S."/>
            <person name="Dougan E. K."/>
            <person name="Thang M."/>
            <person name="Chan C."/>
        </authorList>
    </citation>
    <scope>NUCLEOTIDE SEQUENCE [LARGE SCALE GENOMIC DNA]</scope>
</reference>
<feature type="compositionally biased region" description="Basic and acidic residues" evidence="1">
    <location>
        <begin position="67"/>
        <end position="88"/>
    </location>
</feature>
<keyword evidence="3" id="KW-1185">Reference proteome</keyword>
<proteinExistence type="predicted"/>